<feature type="compositionally biased region" description="Basic and acidic residues" evidence="1">
    <location>
        <begin position="72"/>
        <end position="87"/>
    </location>
</feature>
<feature type="signal peptide" evidence="2">
    <location>
        <begin position="1"/>
        <end position="24"/>
    </location>
</feature>
<feature type="compositionally biased region" description="Basic and acidic residues" evidence="1">
    <location>
        <begin position="25"/>
        <end position="65"/>
    </location>
</feature>
<sequence>MKYIKMIATGAVLLLLTACGSQTAENEKEASQASKQETKAHSEAEHKAKTDEQQQSKDSNPKQQKEVAQADNAKKEMAADQNKEKAAAKSQTAQAPNFDQLTERERVALLFFADNIGDKSVTAEEIVNGQYQFEGYQKETRNLDQVIIKPTFDMRNQPEGMKFYTLTTPKSNFATIVGVSDTKGMVGGTQSALLDYKELAETSVEFDLAPIYEKQKDSDAYQTVMKKLKFEPDDYSNQGEQSTYMTRYRSQVYDKINEFEGHPVDTEKYDWDPTLQLSKTGWTITFRDKQTGDVAGYYTVRDGNVVKLDPRGQQIKPAQ</sequence>
<feature type="chain" id="PRO_5038773050" description="Lipoprotein" evidence="2">
    <location>
        <begin position="25"/>
        <end position="319"/>
    </location>
</feature>
<dbReference type="Proteomes" id="UP000242752">
    <property type="component" value="Unassembled WGS sequence"/>
</dbReference>
<evidence type="ECO:0000256" key="2">
    <source>
        <dbReference type="SAM" id="SignalP"/>
    </source>
</evidence>
<name>A0A2K3YM89_9STAP</name>
<dbReference type="OrthoDB" id="2413624at2"/>
<keyword evidence="4" id="KW-1185">Reference proteome</keyword>
<organism evidence="3 4">
    <name type="scientific">Staphylococcus rostri</name>
    <dbReference type="NCBI Taxonomy" id="522262"/>
    <lineage>
        <taxon>Bacteria</taxon>
        <taxon>Bacillati</taxon>
        <taxon>Bacillota</taxon>
        <taxon>Bacilli</taxon>
        <taxon>Bacillales</taxon>
        <taxon>Staphylococcaceae</taxon>
        <taxon>Staphylococcus</taxon>
    </lineage>
</organism>
<proteinExistence type="predicted"/>
<dbReference type="PROSITE" id="PS51257">
    <property type="entry name" value="PROKAR_LIPOPROTEIN"/>
    <property type="match status" value="1"/>
</dbReference>
<dbReference type="AlphaFoldDB" id="A0A2K3YM89"/>
<reference evidence="3 4" key="1">
    <citation type="submission" date="2017-08" db="EMBL/GenBank/DDBJ databases">
        <title>Draft genome sequences of 64 type strains of genus Staph aureus.</title>
        <authorList>
            <person name="Cole K."/>
            <person name="Golubchik T."/>
            <person name="Russell J."/>
            <person name="Foster D."/>
            <person name="Llewelyn M."/>
            <person name="Wilson D."/>
            <person name="Crook D."/>
            <person name="Paul J."/>
        </authorList>
    </citation>
    <scope>NUCLEOTIDE SEQUENCE [LARGE SCALE GENOMIC DNA]</scope>
    <source>
        <strain evidence="3 4">DSM 21968</strain>
    </source>
</reference>
<dbReference type="RefSeq" id="WP_103358454.1">
    <property type="nucleotide sequence ID" value="NZ_CP113107.1"/>
</dbReference>
<feature type="region of interest" description="Disordered" evidence="1">
    <location>
        <begin position="23"/>
        <end position="99"/>
    </location>
</feature>
<accession>A0A2K3YM89</accession>
<feature type="compositionally biased region" description="Polar residues" evidence="1">
    <location>
        <begin position="89"/>
        <end position="99"/>
    </location>
</feature>
<protein>
    <recommendedName>
        <fullName evidence="5">Lipoprotein</fullName>
    </recommendedName>
</protein>
<keyword evidence="2" id="KW-0732">Signal</keyword>
<dbReference type="EMBL" id="PPRF01000049">
    <property type="protein sequence ID" value="PNZ26723.1"/>
    <property type="molecule type" value="Genomic_DNA"/>
</dbReference>
<evidence type="ECO:0000256" key="1">
    <source>
        <dbReference type="SAM" id="MobiDB-lite"/>
    </source>
</evidence>
<evidence type="ECO:0008006" key="5">
    <source>
        <dbReference type="Google" id="ProtNLM"/>
    </source>
</evidence>
<comment type="caution">
    <text evidence="3">The sequence shown here is derived from an EMBL/GenBank/DDBJ whole genome shotgun (WGS) entry which is preliminary data.</text>
</comment>
<evidence type="ECO:0000313" key="3">
    <source>
        <dbReference type="EMBL" id="PNZ26723.1"/>
    </source>
</evidence>
<evidence type="ECO:0000313" key="4">
    <source>
        <dbReference type="Proteomes" id="UP000242752"/>
    </source>
</evidence>
<gene>
    <name evidence="3" type="ORF">CD122_07925</name>
</gene>